<proteinExistence type="predicted"/>
<feature type="transmembrane region" description="Helical" evidence="5">
    <location>
        <begin position="329"/>
        <end position="348"/>
    </location>
</feature>
<evidence type="ECO:0000256" key="1">
    <source>
        <dbReference type="ARBA" id="ARBA00004141"/>
    </source>
</evidence>
<accession>A0A803M3I8</accession>
<keyword evidence="2 5" id="KW-0812">Transmembrane</keyword>
<dbReference type="GO" id="GO:0016020">
    <property type="term" value="C:membrane"/>
    <property type="evidence" value="ECO:0007669"/>
    <property type="project" value="UniProtKB-SubCell"/>
</dbReference>
<dbReference type="Pfam" id="PF00083">
    <property type="entry name" value="Sugar_tr"/>
    <property type="match status" value="1"/>
</dbReference>
<dbReference type="GO" id="GO:0022857">
    <property type="term" value="F:transmembrane transporter activity"/>
    <property type="evidence" value="ECO:0007669"/>
    <property type="project" value="InterPro"/>
</dbReference>
<dbReference type="AlphaFoldDB" id="A0A803M3I8"/>
<keyword evidence="7" id="KW-1185">Reference proteome</keyword>
<organism evidence="6 7">
    <name type="scientific">Chenopodium quinoa</name>
    <name type="common">Quinoa</name>
    <dbReference type="NCBI Taxonomy" id="63459"/>
    <lineage>
        <taxon>Eukaryota</taxon>
        <taxon>Viridiplantae</taxon>
        <taxon>Streptophyta</taxon>
        <taxon>Embryophyta</taxon>
        <taxon>Tracheophyta</taxon>
        <taxon>Spermatophyta</taxon>
        <taxon>Magnoliopsida</taxon>
        <taxon>eudicotyledons</taxon>
        <taxon>Gunneridae</taxon>
        <taxon>Pentapetalae</taxon>
        <taxon>Caryophyllales</taxon>
        <taxon>Chenopodiaceae</taxon>
        <taxon>Chenopodioideae</taxon>
        <taxon>Atripliceae</taxon>
        <taxon>Chenopodium</taxon>
    </lineage>
</organism>
<dbReference type="InterPro" id="IPR005828">
    <property type="entry name" value="MFS_sugar_transport-like"/>
</dbReference>
<protein>
    <submittedName>
        <fullName evidence="6">Uncharacterized protein</fullName>
    </submittedName>
</protein>
<comment type="subcellular location">
    <subcellularLocation>
        <location evidence="1">Membrane</location>
        <topology evidence="1">Multi-pass membrane protein</topology>
    </subcellularLocation>
</comment>
<evidence type="ECO:0000313" key="7">
    <source>
        <dbReference type="Proteomes" id="UP000596660"/>
    </source>
</evidence>
<dbReference type="SUPFAM" id="SSF103473">
    <property type="entry name" value="MFS general substrate transporter"/>
    <property type="match status" value="1"/>
</dbReference>
<dbReference type="Gene3D" id="1.20.1250.20">
    <property type="entry name" value="MFS general substrate transporter like domains"/>
    <property type="match status" value="1"/>
</dbReference>
<keyword evidence="3 5" id="KW-1133">Transmembrane helix</keyword>
<feature type="transmembrane region" description="Helical" evidence="5">
    <location>
        <begin position="368"/>
        <end position="386"/>
    </location>
</feature>
<dbReference type="EnsemblPlants" id="AUR62022787-RA">
    <property type="protein sequence ID" value="AUR62022787-RA:cds"/>
    <property type="gene ID" value="AUR62022787"/>
</dbReference>
<feature type="transmembrane region" description="Helical" evidence="5">
    <location>
        <begin position="231"/>
        <end position="251"/>
    </location>
</feature>
<name>A0A803M3I8_CHEQI</name>
<dbReference type="Gramene" id="AUR62022787-RA">
    <property type="protein sequence ID" value="AUR62022787-RA:cds"/>
    <property type="gene ID" value="AUR62022787"/>
</dbReference>
<evidence type="ECO:0000256" key="2">
    <source>
        <dbReference type="ARBA" id="ARBA00022692"/>
    </source>
</evidence>
<dbReference type="PANTHER" id="PTHR24064">
    <property type="entry name" value="SOLUTE CARRIER FAMILY 22 MEMBER"/>
    <property type="match status" value="1"/>
</dbReference>
<feature type="transmembrane region" description="Helical" evidence="5">
    <location>
        <begin position="202"/>
        <end position="224"/>
    </location>
</feature>
<reference evidence="6" key="2">
    <citation type="submission" date="2021-03" db="UniProtKB">
        <authorList>
            <consortium name="EnsemblPlants"/>
        </authorList>
    </citation>
    <scope>IDENTIFICATION</scope>
</reference>
<evidence type="ECO:0000313" key="6">
    <source>
        <dbReference type="EnsemblPlants" id="AUR62022787-RA:cds"/>
    </source>
</evidence>
<keyword evidence="4 5" id="KW-0472">Membrane</keyword>
<evidence type="ECO:0000256" key="3">
    <source>
        <dbReference type="ARBA" id="ARBA00022989"/>
    </source>
</evidence>
<feature type="transmembrane region" description="Helical" evidence="5">
    <location>
        <begin position="299"/>
        <end position="322"/>
    </location>
</feature>
<sequence>MWRLPVLGIDALAGVEKKPVLVVNPTWYIISNYEEFLNYDGQQSNPSPRRPCSSKRRCTIVRLSQPERRGYSQQRVVCAKPVPFDGSALLDLIEFYPGSGSRLSPIQSSQKHCCLTLKASTDVCINLCSSFGGVRYYVIPWKSKKLEIRLVVVSQFYDGFRVGYLGDDIDVTHMRIEDTGQTLYAFSQSTTKWVGKRWRGQIVMLGLLFLSLGLLTLTALACLTRNSSWRLLYYCTSIPGIICSILIYFLLCESPRWLFMRGRQMDAVKVLKSIGTLDDQMISSLPNMLEFEQGFGLNIYLSLTFNAVQLLVSLLLTCLFWVPICNRRSSVLGFCTFSGAASVIFITVGHFHKVELFPTCIGNTAASLSRQALLFVSIFVPVLVVIL</sequence>
<dbReference type="Proteomes" id="UP000596660">
    <property type="component" value="Unplaced"/>
</dbReference>
<evidence type="ECO:0000256" key="5">
    <source>
        <dbReference type="SAM" id="Phobius"/>
    </source>
</evidence>
<dbReference type="InterPro" id="IPR036259">
    <property type="entry name" value="MFS_trans_sf"/>
</dbReference>
<reference evidence="6" key="1">
    <citation type="journal article" date="2017" name="Nature">
        <title>The genome of Chenopodium quinoa.</title>
        <authorList>
            <person name="Jarvis D.E."/>
            <person name="Ho Y.S."/>
            <person name="Lightfoot D.J."/>
            <person name="Schmoeckel S.M."/>
            <person name="Li B."/>
            <person name="Borm T.J.A."/>
            <person name="Ohyanagi H."/>
            <person name="Mineta K."/>
            <person name="Michell C.T."/>
            <person name="Saber N."/>
            <person name="Kharbatia N.M."/>
            <person name="Rupper R.R."/>
            <person name="Sharp A.R."/>
            <person name="Dally N."/>
            <person name="Boughton B.A."/>
            <person name="Woo Y.H."/>
            <person name="Gao G."/>
            <person name="Schijlen E.G.W.M."/>
            <person name="Guo X."/>
            <person name="Momin A.A."/>
            <person name="Negrao S."/>
            <person name="Al-Babili S."/>
            <person name="Gehring C."/>
            <person name="Roessner U."/>
            <person name="Jung C."/>
            <person name="Murphy K."/>
            <person name="Arold S.T."/>
            <person name="Gojobori T."/>
            <person name="van der Linden C.G."/>
            <person name="van Loo E.N."/>
            <person name="Jellen E.N."/>
            <person name="Maughan P.J."/>
            <person name="Tester M."/>
        </authorList>
    </citation>
    <scope>NUCLEOTIDE SEQUENCE [LARGE SCALE GENOMIC DNA]</scope>
    <source>
        <strain evidence="6">cv. PI 614886</strain>
    </source>
</reference>
<evidence type="ECO:0000256" key="4">
    <source>
        <dbReference type="ARBA" id="ARBA00023136"/>
    </source>
</evidence>